<comment type="caution">
    <text evidence="3">The sequence shown here is derived from an EMBL/GenBank/DDBJ whole genome shotgun (WGS) entry which is preliminary data.</text>
</comment>
<dbReference type="NCBIfam" id="NF004855">
    <property type="entry name" value="PRK06208.1"/>
    <property type="match status" value="1"/>
</dbReference>
<dbReference type="SUPFAM" id="SSF53639">
    <property type="entry name" value="AraD/HMP-PK domain-like"/>
    <property type="match status" value="1"/>
</dbReference>
<accession>A0AAE0IPT6</accession>
<dbReference type="EMBL" id="JAUEPO010000003">
    <property type="protein sequence ID" value="KAK3328266.1"/>
    <property type="molecule type" value="Genomic_DNA"/>
</dbReference>
<keyword evidence="4" id="KW-1185">Reference proteome</keyword>
<proteinExistence type="predicted"/>
<dbReference type="FunFam" id="3.40.225.10:FF:000009">
    <property type="entry name" value="Class II aldolase/adducin N-terminal"/>
    <property type="match status" value="1"/>
</dbReference>
<dbReference type="Proteomes" id="UP001286456">
    <property type="component" value="Unassembled WGS sequence"/>
</dbReference>
<dbReference type="InterPro" id="IPR036409">
    <property type="entry name" value="Aldolase_II/adducin_N_sf"/>
</dbReference>
<feature type="region of interest" description="Disordered" evidence="1">
    <location>
        <begin position="17"/>
        <end position="50"/>
    </location>
</feature>
<name>A0AAE0IPT6_9PEZI</name>
<dbReference type="SMART" id="SM01007">
    <property type="entry name" value="Aldolase_II"/>
    <property type="match status" value="1"/>
</dbReference>
<protein>
    <submittedName>
        <fullName evidence="3">Class 2 aldolase adducin domain-containing protein</fullName>
    </submittedName>
</protein>
<dbReference type="InterPro" id="IPR001303">
    <property type="entry name" value="Aldolase_II/adducin_N"/>
</dbReference>
<organism evidence="3 4">
    <name type="scientific">Cercophora scortea</name>
    <dbReference type="NCBI Taxonomy" id="314031"/>
    <lineage>
        <taxon>Eukaryota</taxon>
        <taxon>Fungi</taxon>
        <taxon>Dikarya</taxon>
        <taxon>Ascomycota</taxon>
        <taxon>Pezizomycotina</taxon>
        <taxon>Sordariomycetes</taxon>
        <taxon>Sordariomycetidae</taxon>
        <taxon>Sordariales</taxon>
        <taxon>Lasiosphaeriaceae</taxon>
        <taxon>Cercophora</taxon>
    </lineage>
</organism>
<dbReference type="PANTHER" id="PTHR10672">
    <property type="entry name" value="ADDUCIN"/>
    <property type="match status" value="1"/>
</dbReference>
<reference evidence="3" key="1">
    <citation type="journal article" date="2023" name="Mol. Phylogenet. Evol.">
        <title>Genome-scale phylogeny and comparative genomics of the fungal order Sordariales.</title>
        <authorList>
            <person name="Hensen N."/>
            <person name="Bonometti L."/>
            <person name="Westerberg I."/>
            <person name="Brannstrom I.O."/>
            <person name="Guillou S."/>
            <person name="Cros-Aarteil S."/>
            <person name="Calhoun S."/>
            <person name="Haridas S."/>
            <person name="Kuo A."/>
            <person name="Mondo S."/>
            <person name="Pangilinan J."/>
            <person name="Riley R."/>
            <person name="LaButti K."/>
            <person name="Andreopoulos B."/>
            <person name="Lipzen A."/>
            <person name="Chen C."/>
            <person name="Yan M."/>
            <person name="Daum C."/>
            <person name="Ng V."/>
            <person name="Clum A."/>
            <person name="Steindorff A."/>
            <person name="Ohm R.A."/>
            <person name="Martin F."/>
            <person name="Silar P."/>
            <person name="Natvig D.O."/>
            <person name="Lalanne C."/>
            <person name="Gautier V."/>
            <person name="Ament-Velasquez S.L."/>
            <person name="Kruys A."/>
            <person name="Hutchinson M.I."/>
            <person name="Powell A.J."/>
            <person name="Barry K."/>
            <person name="Miller A.N."/>
            <person name="Grigoriev I.V."/>
            <person name="Debuchy R."/>
            <person name="Gladieux P."/>
            <person name="Hiltunen Thoren M."/>
            <person name="Johannesson H."/>
        </authorList>
    </citation>
    <scope>NUCLEOTIDE SEQUENCE</scope>
    <source>
        <strain evidence="3">SMH4131-1</strain>
    </source>
</reference>
<evidence type="ECO:0000313" key="4">
    <source>
        <dbReference type="Proteomes" id="UP001286456"/>
    </source>
</evidence>
<gene>
    <name evidence="3" type="ORF">B0T19DRAFT_186044</name>
</gene>
<dbReference type="Gene3D" id="3.40.225.10">
    <property type="entry name" value="Class II aldolase/adducin N-terminal domain"/>
    <property type="match status" value="1"/>
</dbReference>
<sequence length="304" mass="33031">MAPSAIPPVTELADRPAVAAAEKISDSEGTKVPEVGFRNDPNTSPPKFNDPYAERKYLKHRLAIAYRILAKHELSESVAGHITLRDPVDPESFWVNPFGMHFSLITDEDLIRVNHDGEVVDGGRNRLLNQAAYAIHAAIHKARPDVNCAVHSHTIYGRALSATGRPLLMLTQDFCTFYNDIVVYPNFAGLVLATEEGRRIAAALGPHKAAVLGNHGLLTVGQTVEAAVVYFVMLERLCQTQLAAEAAVAGEVGKLIVIGEEEAKVTYQSVGGPDSGYFMGLPLFQVGEREFGERTYLGRGLEAL</sequence>
<dbReference type="AlphaFoldDB" id="A0AAE0IPT6"/>
<dbReference type="Pfam" id="PF00596">
    <property type="entry name" value="Aldolase_II"/>
    <property type="match status" value="1"/>
</dbReference>
<dbReference type="GO" id="GO:0051015">
    <property type="term" value="F:actin filament binding"/>
    <property type="evidence" value="ECO:0007669"/>
    <property type="project" value="TreeGrafter"/>
</dbReference>
<feature type="domain" description="Class II aldolase/adducin N-terminal" evidence="2">
    <location>
        <begin position="60"/>
        <end position="242"/>
    </location>
</feature>
<evidence type="ECO:0000256" key="1">
    <source>
        <dbReference type="SAM" id="MobiDB-lite"/>
    </source>
</evidence>
<dbReference type="GO" id="GO:0005856">
    <property type="term" value="C:cytoskeleton"/>
    <property type="evidence" value="ECO:0007669"/>
    <property type="project" value="TreeGrafter"/>
</dbReference>
<evidence type="ECO:0000313" key="3">
    <source>
        <dbReference type="EMBL" id="KAK3328266.1"/>
    </source>
</evidence>
<evidence type="ECO:0000259" key="2">
    <source>
        <dbReference type="SMART" id="SM01007"/>
    </source>
</evidence>
<dbReference type="PANTHER" id="PTHR10672:SF41">
    <property type="entry name" value="CLASS II ALDOLASE_ADDUCIN DOMAIN PROTEIN (AFU_ORTHOLOGUE AFUA_3G01330)"/>
    <property type="match status" value="1"/>
</dbReference>
<dbReference type="InterPro" id="IPR051017">
    <property type="entry name" value="Aldolase-II_Adducin_sf"/>
</dbReference>
<reference evidence="3" key="2">
    <citation type="submission" date="2023-06" db="EMBL/GenBank/DDBJ databases">
        <authorList>
            <consortium name="Lawrence Berkeley National Laboratory"/>
            <person name="Haridas S."/>
            <person name="Hensen N."/>
            <person name="Bonometti L."/>
            <person name="Westerberg I."/>
            <person name="Brannstrom I.O."/>
            <person name="Guillou S."/>
            <person name="Cros-Aarteil S."/>
            <person name="Calhoun S."/>
            <person name="Kuo A."/>
            <person name="Mondo S."/>
            <person name="Pangilinan J."/>
            <person name="Riley R."/>
            <person name="Labutti K."/>
            <person name="Andreopoulos B."/>
            <person name="Lipzen A."/>
            <person name="Chen C."/>
            <person name="Yanf M."/>
            <person name="Daum C."/>
            <person name="Ng V."/>
            <person name="Clum A."/>
            <person name="Steindorff A."/>
            <person name="Ohm R."/>
            <person name="Martin F."/>
            <person name="Silar P."/>
            <person name="Natvig D."/>
            <person name="Lalanne C."/>
            <person name="Gautier V."/>
            <person name="Ament-Velasquez S.L."/>
            <person name="Kruys A."/>
            <person name="Hutchinson M.I."/>
            <person name="Powell A.J."/>
            <person name="Barry K."/>
            <person name="Miller A.N."/>
            <person name="Grigoriev I.V."/>
            <person name="Debuchy R."/>
            <person name="Gladieux P."/>
            <person name="Thoren M.H."/>
            <person name="Johannesson H."/>
        </authorList>
    </citation>
    <scope>NUCLEOTIDE SEQUENCE</scope>
    <source>
        <strain evidence="3">SMH4131-1</strain>
    </source>
</reference>